<proteinExistence type="predicted"/>
<accession>A0A914RDF0</accession>
<keyword evidence="1" id="KW-0812">Transmembrane</keyword>
<protein>
    <submittedName>
        <fullName evidence="3">Uncharacterized protein</fullName>
    </submittedName>
</protein>
<feature type="transmembrane region" description="Helical" evidence="1">
    <location>
        <begin position="30"/>
        <end position="54"/>
    </location>
</feature>
<dbReference type="Proteomes" id="UP000887564">
    <property type="component" value="Unplaced"/>
</dbReference>
<reference evidence="3" key="1">
    <citation type="submission" date="2022-11" db="UniProtKB">
        <authorList>
            <consortium name="WormBaseParasite"/>
        </authorList>
    </citation>
    <scope>IDENTIFICATION</scope>
</reference>
<sequence length="159" mass="17404">MKQQDLPILIIQGLASYVCADDVVGLVRIVAVAAVVVVFAAFVVVAAVVAVALFDDFAASRIARYAFRIHVVDDQTHVVGDQTPLVVVALVLRSQLKEKNNDRRLVENRCATTSRTTKNKSLSCDNTLQVLLAIGLEFGLRNLSYQNATVVWCVFLECL</sequence>
<name>A0A914RDF0_PAREQ</name>
<organism evidence="2 3">
    <name type="scientific">Parascaris equorum</name>
    <name type="common">Equine roundworm</name>
    <dbReference type="NCBI Taxonomy" id="6256"/>
    <lineage>
        <taxon>Eukaryota</taxon>
        <taxon>Metazoa</taxon>
        <taxon>Ecdysozoa</taxon>
        <taxon>Nematoda</taxon>
        <taxon>Chromadorea</taxon>
        <taxon>Rhabditida</taxon>
        <taxon>Spirurina</taxon>
        <taxon>Ascaridomorpha</taxon>
        <taxon>Ascaridoidea</taxon>
        <taxon>Ascarididae</taxon>
        <taxon>Parascaris</taxon>
    </lineage>
</organism>
<keyword evidence="1" id="KW-1133">Transmembrane helix</keyword>
<dbReference type="WBParaSite" id="PEQ_0000276501-mRNA-1">
    <property type="protein sequence ID" value="PEQ_0000276501-mRNA-1"/>
    <property type="gene ID" value="PEQ_0000276501"/>
</dbReference>
<evidence type="ECO:0000313" key="3">
    <source>
        <dbReference type="WBParaSite" id="PEQ_0000276501-mRNA-1"/>
    </source>
</evidence>
<evidence type="ECO:0000256" key="1">
    <source>
        <dbReference type="SAM" id="Phobius"/>
    </source>
</evidence>
<keyword evidence="2" id="KW-1185">Reference proteome</keyword>
<keyword evidence="1" id="KW-0472">Membrane</keyword>
<evidence type="ECO:0000313" key="2">
    <source>
        <dbReference type="Proteomes" id="UP000887564"/>
    </source>
</evidence>
<dbReference type="AlphaFoldDB" id="A0A914RDF0"/>